<dbReference type="PANTHER" id="PTHR33395:SF22">
    <property type="entry name" value="REVERSE TRANSCRIPTASE DOMAIN-CONTAINING PROTEIN"/>
    <property type="match status" value="1"/>
</dbReference>
<evidence type="ECO:0000313" key="2">
    <source>
        <dbReference type="EMBL" id="JAP77887.1"/>
    </source>
</evidence>
<name>A0A131YG22_RHIAP</name>
<keyword evidence="1" id="KW-0812">Transmembrane</keyword>
<keyword evidence="2" id="KW-0695">RNA-directed DNA polymerase</keyword>
<reference evidence="2" key="1">
    <citation type="journal article" date="2016" name="Ticks Tick Borne Dis.">
        <title>De novo assembly and annotation of the salivary gland transcriptome of Rhipicephalus appendiculatus male and female ticks during blood feeding.</title>
        <authorList>
            <person name="de Castro M.H."/>
            <person name="de Klerk D."/>
            <person name="Pienaar R."/>
            <person name="Latif A.A."/>
            <person name="Rees D.J."/>
            <person name="Mans B.J."/>
        </authorList>
    </citation>
    <scope>NUCLEOTIDE SEQUENCE</scope>
    <source>
        <tissue evidence="2">Salivary glands</tissue>
    </source>
</reference>
<dbReference type="GO" id="GO:0003964">
    <property type="term" value="F:RNA-directed DNA polymerase activity"/>
    <property type="evidence" value="ECO:0007669"/>
    <property type="project" value="UniProtKB-KW"/>
</dbReference>
<keyword evidence="1" id="KW-1133">Transmembrane helix</keyword>
<keyword evidence="2" id="KW-0808">Transferase</keyword>
<accession>A0A131YG22</accession>
<dbReference type="AlphaFoldDB" id="A0A131YG22"/>
<evidence type="ECO:0000256" key="1">
    <source>
        <dbReference type="SAM" id="Phobius"/>
    </source>
</evidence>
<dbReference type="PANTHER" id="PTHR33395">
    <property type="entry name" value="TRANSCRIPTASE, PUTATIVE-RELATED-RELATED"/>
    <property type="match status" value="1"/>
</dbReference>
<organism evidence="2">
    <name type="scientific">Rhipicephalus appendiculatus</name>
    <name type="common">Brown ear tick</name>
    <dbReference type="NCBI Taxonomy" id="34631"/>
    <lineage>
        <taxon>Eukaryota</taxon>
        <taxon>Metazoa</taxon>
        <taxon>Ecdysozoa</taxon>
        <taxon>Arthropoda</taxon>
        <taxon>Chelicerata</taxon>
        <taxon>Arachnida</taxon>
        <taxon>Acari</taxon>
        <taxon>Parasitiformes</taxon>
        <taxon>Ixodida</taxon>
        <taxon>Ixodoidea</taxon>
        <taxon>Ixodidae</taxon>
        <taxon>Rhipicephalinae</taxon>
        <taxon>Rhipicephalus</taxon>
        <taxon>Rhipicephalus</taxon>
    </lineage>
</organism>
<feature type="transmembrane region" description="Helical" evidence="1">
    <location>
        <begin position="116"/>
        <end position="134"/>
    </location>
</feature>
<feature type="transmembrane region" description="Helical" evidence="1">
    <location>
        <begin position="90"/>
        <end position="110"/>
    </location>
</feature>
<protein>
    <submittedName>
        <fullName evidence="2">RNA-directed DNA polymerase from mobile element jockey</fullName>
    </submittedName>
</protein>
<keyword evidence="1" id="KW-0472">Membrane</keyword>
<proteinExistence type="predicted"/>
<dbReference type="EMBL" id="GEDV01010670">
    <property type="protein sequence ID" value="JAP77887.1"/>
    <property type="molecule type" value="Transcribed_RNA"/>
</dbReference>
<sequence length="135" mass="15478">MEDDGTLPQTRPSKLKPLDQLSITEAGILNLLLKLDSRKSSGPDDISNAFLRRYAEWMATYLLIIFNKSLSSGTLPGDWKTAKVKPIHKLCTFCLMFILYTVYFDLFSLFFTSVYFLLQFSLLYASSITFYFSVL</sequence>
<keyword evidence="2" id="KW-0548">Nucleotidyltransferase</keyword>